<dbReference type="InterPro" id="IPR016185">
    <property type="entry name" value="PreATP-grasp_dom_sf"/>
</dbReference>
<evidence type="ECO:0000259" key="6">
    <source>
        <dbReference type="Pfam" id="PF03738"/>
    </source>
</evidence>
<dbReference type="GO" id="GO:0016874">
    <property type="term" value="F:ligase activity"/>
    <property type="evidence" value="ECO:0007669"/>
    <property type="project" value="UniProtKB-KW"/>
</dbReference>
<keyword evidence="4" id="KW-0067">ATP-binding</keyword>
<keyword evidence="2" id="KW-0479">Metal-binding</keyword>
<dbReference type="GO" id="GO:0005524">
    <property type="term" value="F:ATP binding"/>
    <property type="evidence" value="ECO:0007669"/>
    <property type="project" value="UniProtKB-KW"/>
</dbReference>
<evidence type="ECO:0000313" key="7">
    <source>
        <dbReference type="EMBL" id="ACU77552.1"/>
    </source>
</evidence>
<dbReference type="GO" id="GO:0046872">
    <property type="term" value="F:metal ion binding"/>
    <property type="evidence" value="ECO:0007669"/>
    <property type="project" value="UniProtKB-KW"/>
</dbReference>
<feature type="domain" description="Glutathionylspermidine synthase pre-ATP-grasp-like" evidence="6">
    <location>
        <begin position="12"/>
        <end position="391"/>
    </location>
</feature>
<dbReference type="EMBL" id="CP001700">
    <property type="protein sequence ID" value="ACU77552.1"/>
    <property type="molecule type" value="Genomic_DNA"/>
</dbReference>
<name>C7Q215_CATAD</name>
<evidence type="ECO:0000313" key="8">
    <source>
        <dbReference type="Proteomes" id="UP000000851"/>
    </source>
</evidence>
<dbReference type="InParanoid" id="C7Q215"/>
<keyword evidence="8" id="KW-1185">Reference proteome</keyword>
<evidence type="ECO:0000256" key="5">
    <source>
        <dbReference type="ARBA" id="ARBA00022842"/>
    </source>
</evidence>
<accession>C7Q215</accession>
<keyword evidence="3" id="KW-0547">Nucleotide-binding</keyword>
<dbReference type="eggNOG" id="COG0754">
    <property type="taxonomic scope" value="Bacteria"/>
</dbReference>
<dbReference type="RefSeq" id="WP_015797276.1">
    <property type="nucleotide sequence ID" value="NC_013131.1"/>
</dbReference>
<dbReference type="AlphaFoldDB" id="C7Q215"/>
<evidence type="ECO:0000256" key="3">
    <source>
        <dbReference type="ARBA" id="ARBA00022741"/>
    </source>
</evidence>
<evidence type="ECO:0000256" key="2">
    <source>
        <dbReference type="ARBA" id="ARBA00022723"/>
    </source>
</evidence>
<reference evidence="7 8" key="1">
    <citation type="journal article" date="2009" name="Stand. Genomic Sci.">
        <title>Complete genome sequence of Catenulispora acidiphila type strain (ID 139908).</title>
        <authorList>
            <person name="Copeland A."/>
            <person name="Lapidus A."/>
            <person name="Glavina Del Rio T."/>
            <person name="Nolan M."/>
            <person name="Lucas S."/>
            <person name="Chen F."/>
            <person name="Tice H."/>
            <person name="Cheng J.F."/>
            <person name="Bruce D."/>
            <person name="Goodwin L."/>
            <person name="Pitluck S."/>
            <person name="Mikhailova N."/>
            <person name="Pati A."/>
            <person name="Ivanova N."/>
            <person name="Mavromatis K."/>
            <person name="Chen A."/>
            <person name="Palaniappan K."/>
            <person name="Chain P."/>
            <person name="Land M."/>
            <person name="Hauser L."/>
            <person name="Chang Y.J."/>
            <person name="Jeffries C.D."/>
            <person name="Chertkov O."/>
            <person name="Brettin T."/>
            <person name="Detter J.C."/>
            <person name="Han C."/>
            <person name="Ali Z."/>
            <person name="Tindall B.J."/>
            <person name="Goker M."/>
            <person name="Bristow J."/>
            <person name="Eisen J.A."/>
            <person name="Markowitz V."/>
            <person name="Hugenholtz P."/>
            <person name="Kyrpides N.C."/>
            <person name="Klenk H.P."/>
        </authorList>
    </citation>
    <scope>NUCLEOTIDE SEQUENCE [LARGE SCALE GENOMIC DNA]</scope>
    <source>
        <strain evidence="8">DSM 44928 / JCM 14897 / NBRC 102108 / NRRL B-24433 / ID139908</strain>
    </source>
</reference>
<dbReference type="Pfam" id="PF03738">
    <property type="entry name" value="GSP_synth"/>
    <property type="match status" value="1"/>
</dbReference>
<keyword evidence="5" id="KW-0460">Magnesium</keyword>
<dbReference type="SUPFAM" id="SSF56059">
    <property type="entry name" value="Glutathione synthetase ATP-binding domain-like"/>
    <property type="match status" value="1"/>
</dbReference>
<dbReference type="OrthoDB" id="9765517at2"/>
<dbReference type="SUPFAM" id="SSF52440">
    <property type="entry name" value="PreATP-grasp domain"/>
    <property type="match status" value="1"/>
</dbReference>
<protein>
    <submittedName>
        <fullName evidence="7">Glutathionylspermidine synthase</fullName>
    </submittedName>
</protein>
<gene>
    <name evidence="7" type="ordered locus">Caci_8737</name>
</gene>
<keyword evidence="1" id="KW-0436">Ligase</keyword>
<organism evidence="7 8">
    <name type="scientific">Catenulispora acidiphila (strain DSM 44928 / JCM 14897 / NBRC 102108 / NRRL B-24433 / ID139908)</name>
    <dbReference type="NCBI Taxonomy" id="479433"/>
    <lineage>
        <taxon>Bacteria</taxon>
        <taxon>Bacillati</taxon>
        <taxon>Actinomycetota</taxon>
        <taxon>Actinomycetes</taxon>
        <taxon>Catenulisporales</taxon>
        <taxon>Catenulisporaceae</taxon>
        <taxon>Catenulispora</taxon>
    </lineage>
</organism>
<proteinExistence type="predicted"/>
<sequence>MRRLQSPPREGWRQAVESQGLVFPVTDLEDGSVVPYWYESAHYSFTMAEVDALEDTTAELHAMCLAAAEHIVSRDRFADLGITDPAVVRAIRESWSAQPPSLYSRFDLRYDGDDGRAAKLLEYNADTPTMLLESAICQWYWLQDAHPELDQWNSLHERLVDAWQKMRLRLAGGPVHFVYAECDESGEDFMTSSYVAETAEQAGLVAVVLPVEKIGWHAASGWFVDLDQTRMRTVFKLYPWEWLVAEDFGPQALAAFDRTQWLEPIWKMLLSNKALLAILWELYPDHPNLLPAYLDGPRDLKDYVAKPLLGREGASIRIVTGGEHFEQPGHYGREGYVYQEFSALPSFPGSDGGGRAVLGSWLVGGEPAGLGIRESDGLVTDTYARFVPHVIDG</sequence>
<evidence type="ECO:0000256" key="4">
    <source>
        <dbReference type="ARBA" id="ARBA00022840"/>
    </source>
</evidence>
<dbReference type="Gene3D" id="3.30.1490.330">
    <property type="match status" value="1"/>
</dbReference>
<evidence type="ECO:0000256" key="1">
    <source>
        <dbReference type="ARBA" id="ARBA00022598"/>
    </source>
</evidence>
<dbReference type="STRING" id="479433.Caci_8737"/>
<dbReference type="Proteomes" id="UP000000851">
    <property type="component" value="Chromosome"/>
</dbReference>
<dbReference type="HOGENOM" id="CLU_059175_0_0_11"/>
<dbReference type="InterPro" id="IPR005494">
    <property type="entry name" value="GSPS_pre-ATP-grasp-like_dom"/>
</dbReference>
<dbReference type="KEGG" id="cai:Caci_8737"/>